<feature type="domain" description="Putative auto-transporter adhesin head GIN" evidence="2">
    <location>
        <begin position="38"/>
        <end position="221"/>
    </location>
</feature>
<dbReference type="STRING" id="1121898.GCA_000422725_00403"/>
<dbReference type="eggNOG" id="COG3595">
    <property type="taxonomic scope" value="Bacteria"/>
</dbReference>
<organism evidence="3 4">
    <name type="scientific">Flavobacterium subsaxonicum WB 4.1-42 = DSM 21790</name>
    <dbReference type="NCBI Taxonomy" id="1121898"/>
    <lineage>
        <taxon>Bacteria</taxon>
        <taxon>Pseudomonadati</taxon>
        <taxon>Bacteroidota</taxon>
        <taxon>Flavobacteriia</taxon>
        <taxon>Flavobacteriales</taxon>
        <taxon>Flavobacteriaceae</taxon>
        <taxon>Flavobacterium</taxon>
    </lineage>
</organism>
<dbReference type="RefSeq" id="WP_026991861.1">
    <property type="nucleotide sequence ID" value="NZ_JRLY01000004.1"/>
</dbReference>
<keyword evidence="1" id="KW-0732">Signal</keyword>
<accession>A0A0A2MPQ4</accession>
<feature type="signal peptide" evidence="1">
    <location>
        <begin position="1"/>
        <end position="19"/>
    </location>
</feature>
<evidence type="ECO:0000259" key="2">
    <source>
        <dbReference type="Pfam" id="PF10988"/>
    </source>
</evidence>
<feature type="chain" id="PRO_5001991776" description="Putative auto-transporter adhesin head GIN domain-containing protein" evidence="1">
    <location>
        <begin position="20"/>
        <end position="237"/>
    </location>
</feature>
<comment type="caution">
    <text evidence="3">The sequence shown here is derived from an EMBL/GenBank/DDBJ whole genome shotgun (WGS) entry which is preliminary data.</text>
</comment>
<evidence type="ECO:0000313" key="3">
    <source>
        <dbReference type="EMBL" id="KGO93561.1"/>
    </source>
</evidence>
<protein>
    <recommendedName>
        <fullName evidence="2">Putative auto-transporter adhesin head GIN domain-containing protein</fullName>
    </recommendedName>
</protein>
<gene>
    <name evidence="3" type="ORF">Q766_06225</name>
</gene>
<dbReference type="InterPro" id="IPR021255">
    <property type="entry name" value="DUF2807"/>
</dbReference>
<dbReference type="PANTHER" id="PTHR39200">
    <property type="entry name" value="HYPOTHETICAL EXPORTED PROTEIN"/>
    <property type="match status" value="1"/>
</dbReference>
<dbReference type="Gene3D" id="2.160.20.120">
    <property type="match status" value="1"/>
</dbReference>
<name>A0A0A2MPQ4_9FLAO</name>
<proteinExistence type="predicted"/>
<dbReference type="PANTHER" id="PTHR39200:SF1">
    <property type="entry name" value="AUTO-TRANSPORTER ADHESIN HEAD GIN DOMAIN-CONTAINING PROTEIN-RELATED"/>
    <property type="match status" value="1"/>
</dbReference>
<evidence type="ECO:0000313" key="4">
    <source>
        <dbReference type="Proteomes" id="UP000030111"/>
    </source>
</evidence>
<dbReference type="AlphaFoldDB" id="A0A0A2MPQ4"/>
<keyword evidence="4" id="KW-1185">Reference proteome</keyword>
<evidence type="ECO:0000256" key="1">
    <source>
        <dbReference type="SAM" id="SignalP"/>
    </source>
</evidence>
<dbReference type="Proteomes" id="UP000030111">
    <property type="component" value="Unassembled WGS sequence"/>
</dbReference>
<dbReference type="EMBL" id="JRLY01000004">
    <property type="protein sequence ID" value="KGO93561.1"/>
    <property type="molecule type" value="Genomic_DNA"/>
</dbReference>
<reference evidence="3 4" key="1">
    <citation type="submission" date="2013-09" db="EMBL/GenBank/DDBJ databases">
        <authorList>
            <person name="Zeng Z."/>
            <person name="Chen C."/>
        </authorList>
    </citation>
    <scope>NUCLEOTIDE SEQUENCE [LARGE SCALE GENOMIC DNA]</scope>
    <source>
        <strain evidence="3 4">WB 4.1-42</strain>
    </source>
</reference>
<dbReference type="OrthoDB" id="5585143at2"/>
<dbReference type="Pfam" id="PF10988">
    <property type="entry name" value="DUF2807"/>
    <property type="match status" value="1"/>
</dbReference>
<sequence>MKKLLTLVVAFLCAATVTAQDEVEASGKITKSQRSVGNFENLDVTGSFNVILEEGATGNITVEASDNIAPYIITEVNGNTLSISTKKGMRFRASKGNKVTIHIPFKTLNEIKLTGSGCITSDKTIASNTKIHLNGSGNITLHVNSAKTDALVTGSGSIKLVGLSEHFSCRVTGSGSIKATELESDNVEADVTGSGSLKVLSNKIIKGRITGSGSIAFAGEPQERDLKKTGSGDFKTL</sequence>